<keyword evidence="2 8" id="KW-0808">Transferase</keyword>
<dbReference type="InterPro" id="IPR018095">
    <property type="entry name" value="Thymidylate_kin_CS"/>
</dbReference>
<dbReference type="HAMAP" id="MF_00165">
    <property type="entry name" value="Thymidylate_kinase"/>
    <property type="match status" value="1"/>
</dbReference>
<dbReference type="GO" id="GO:0006227">
    <property type="term" value="P:dUDP biosynthetic process"/>
    <property type="evidence" value="ECO:0007669"/>
    <property type="project" value="TreeGrafter"/>
</dbReference>
<dbReference type="Pfam" id="PF02223">
    <property type="entry name" value="Thymidylate_kin"/>
    <property type="match status" value="1"/>
</dbReference>
<comment type="caution">
    <text evidence="10">The sequence shown here is derived from an EMBL/GenBank/DDBJ whole genome shotgun (WGS) entry which is preliminary data.</text>
</comment>
<protein>
    <recommendedName>
        <fullName evidence="8">Thymidylate kinase</fullName>
        <ecNumber evidence="8">2.7.4.9</ecNumber>
    </recommendedName>
    <alternativeName>
        <fullName evidence="8">dTMP kinase</fullName>
    </alternativeName>
</protein>
<dbReference type="AlphaFoldDB" id="A0A953HUG3"/>
<dbReference type="InterPro" id="IPR039430">
    <property type="entry name" value="Thymidylate_kin-like_dom"/>
</dbReference>
<dbReference type="GO" id="GO:0004798">
    <property type="term" value="F:dTMP kinase activity"/>
    <property type="evidence" value="ECO:0007669"/>
    <property type="project" value="UniProtKB-UniRule"/>
</dbReference>
<gene>
    <name evidence="8 10" type="primary">tmk</name>
    <name evidence="10" type="ORF">KUV50_00970</name>
</gene>
<accession>A0A953HUG3</accession>
<reference evidence="10" key="1">
    <citation type="submission" date="2021-06" db="EMBL/GenBank/DDBJ databases">
        <title>44 bacteria genomes isolated from Dapeng, Shenzhen.</title>
        <authorList>
            <person name="Zheng W."/>
            <person name="Yu S."/>
            <person name="Huang Y."/>
        </authorList>
    </citation>
    <scope>NUCLEOTIDE SEQUENCE</scope>
    <source>
        <strain evidence="10">DP5N28-2</strain>
    </source>
</reference>
<keyword evidence="6 8" id="KW-0067">ATP-binding</keyword>
<dbReference type="Gene3D" id="3.40.50.300">
    <property type="entry name" value="P-loop containing nucleotide triphosphate hydrolases"/>
    <property type="match status" value="1"/>
</dbReference>
<evidence type="ECO:0000313" key="10">
    <source>
        <dbReference type="EMBL" id="MBY5956686.1"/>
    </source>
</evidence>
<dbReference type="RefSeq" id="WP_222578208.1">
    <property type="nucleotide sequence ID" value="NZ_JAHVHU010000002.1"/>
</dbReference>
<dbReference type="Proteomes" id="UP000753961">
    <property type="component" value="Unassembled WGS sequence"/>
</dbReference>
<sequence>MIKNNHQAELFIAFEGIDGSGKSSQISFLQEKLTHHLHKVHQTCEPTNGPIGRMIRDIFTGKMDGDHHTIAGLFVADRLHHLLNKNDGILLKMSRGYTVLTDRYVFSSYAYQGAHVDLDWVIAANAESQRILQPDLHIFLDISVDTAMERLKKGREYMELFETRENLEKVHKTYIDILERFKNDQNILIVDGAQPQEVIAEEIWRTVRPMLED</sequence>
<comment type="function">
    <text evidence="8">Phosphorylation of dTMP to form dTDP in both de novo and salvage pathways of dTTP synthesis.</text>
</comment>
<keyword evidence="5 8" id="KW-0418">Kinase</keyword>
<dbReference type="EMBL" id="JAHVHU010000002">
    <property type="protein sequence ID" value="MBY5956686.1"/>
    <property type="molecule type" value="Genomic_DNA"/>
</dbReference>
<dbReference type="InterPro" id="IPR027417">
    <property type="entry name" value="P-loop_NTPase"/>
</dbReference>
<keyword evidence="4 8" id="KW-0547">Nucleotide-binding</keyword>
<comment type="catalytic activity">
    <reaction evidence="7 8">
        <text>dTMP + ATP = dTDP + ADP</text>
        <dbReference type="Rhea" id="RHEA:13517"/>
        <dbReference type="ChEBI" id="CHEBI:30616"/>
        <dbReference type="ChEBI" id="CHEBI:58369"/>
        <dbReference type="ChEBI" id="CHEBI:63528"/>
        <dbReference type="ChEBI" id="CHEBI:456216"/>
        <dbReference type="EC" id="2.7.4.9"/>
    </reaction>
</comment>
<name>A0A953HUG3_9BACT</name>
<dbReference type="PROSITE" id="PS01331">
    <property type="entry name" value="THYMIDYLATE_KINASE"/>
    <property type="match status" value="1"/>
</dbReference>
<dbReference type="PANTHER" id="PTHR10344">
    <property type="entry name" value="THYMIDYLATE KINASE"/>
    <property type="match status" value="1"/>
</dbReference>
<keyword evidence="3 8" id="KW-0545">Nucleotide biosynthesis</keyword>
<keyword evidence="11" id="KW-1185">Reference proteome</keyword>
<evidence type="ECO:0000256" key="2">
    <source>
        <dbReference type="ARBA" id="ARBA00022679"/>
    </source>
</evidence>
<dbReference type="CDD" id="cd01672">
    <property type="entry name" value="TMPK"/>
    <property type="match status" value="1"/>
</dbReference>
<evidence type="ECO:0000256" key="3">
    <source>
        <dbReference type="ARBA" id="ARBA00022727"/>
    </source>
</evidence>
<evidence type="ECO:0000256" key="4">
    <source>
        <dbReference type="ARBA" id="ARBA00022741"/>
    </source>
</evidence>
<evidence type="ECO:0000256" key="5">
    <source>
        <dbReference type="ARBA" id="ARBA00022777"/>
    </source>
</evidence>
<feature type="binding site" evidence="8">
    <location>
        <begin position="16"/>
        <end position="23"/>
    </location>
    <ligand>
        <name>ATP</name>
        <dbReference type="ChEBI" id="CHEBI:30616"/>
    </ligand>
</feature>
<dbReference type="GO" id="GO:0006233">
    <property type="term" value="P:dTDP biosynthetic process"/>
    <property type="evidence" value="ECO:0007669"/>
    <property type="project" value="InterPro"/>
</dbReference>
<evidence type="ECO:0000256" key="1">
    <source>
        <dbReference type="ARBA" id="ARBA00009776"/>
    </source>
</evidence>
<proteinExistence type="inferred from homology"/>
<dbReference type="GO" id="GO:0005524">
    <property type="term" value="F:ATP binding"/>
    <property type="evidence" value="ECO:0007669"/>
    <property type="project" value="UniProtKB-UniRule"/>
</dbReference>
<dbReference type="EC" id="2.7.4.9" evidence="8"/>
<feature type="domain" description="Thymidylate kinase-like" evidence="9">
    <location>
        <begin position="14"/>
        <end position="203"/>
    </location>
</feature>
<dbReference type="GO" id="GO:0005737">
    <property type="term" value="C:cytoplasm"/>
    <property type="evidence" value="ECO:0007669"/>
    <property type="project" value="TreeGrafter"/>
</dbReference>
<evidence type="ECO:0000256" key="7">
    <source>
        <dbReference type="ARBA" id="ARBA00048743"/>
    </source>
</evidence>
<evidence type="ECO:0000256" key="6">
    <source>
        <dbReference type="ARBA" id="ARBA00022840"/>
    </source>
</evidence>
<dbReference type="SUPFAM" id="SSF52540">
    <property type="entry name" value="P-loop containing nucleoside triphosphate hydrolases"/>
    <property type="match status" value="1"/>
</dbReference>
<evidence type="ECO:0000256" key="8">
    <source>
        <dbReference type="HAMAP-Rule" id="MF_00165"/>
    </source>
</evidence>
<dbReference type="NCBIfam" id="TIGR00041">
    <property type="entry name" value="DTMP_kinase"/>
    <property type="match status" value="1"/>
</dbReference>
<evidence type="ECO:0000313" key="11">
    <source>
        <dbReference type="Proteomes" id="UP000753961"/>
    </source>
</evidence>
<dbReference type="InterPro" id="IPR018094">
    <property type="entry name" value="Thymidylate_kinase"/>
</dbReference>
<dbReference type="PANTHER" id="PTHR10344:SF4">
    <property type="entry name" value="UMP-CMP KINASE 2, MITOCHONDRIAL"/>
    <property type="match status" value="1"/>
</dbReference>
<evidence type="ECO:0000259" key="9">
    <source>
        <dbReference type="Pfam" id="PF02223"/>
    </source>
</evidence>
<comment type="similarity">
    <text evidence="1 8">Belongs to the thymidylate kinase family.</text>
</comment>
<dbReference type="GO" id="GO:0006235">
    <property type="term" value="P:dTTP biosynthetic process"/>
    <property type="evidence" value="ECO:0007669"/>
    <property type="project" value="UniProtKB-UniRule"/>
</dbReference>
<organism evidence="10 11">
    <name type="scientific">Membranihabitans marinus</name>
    <dbReference type="NCBI Taxonomy" id="1227546"/>
    <lineage>
        <taxon>Bacteria</taxon>
        <taxon>Pseudomonadati</taxon>
        <taxon>Bacteroidota</taxon>
        <taxon>Saprospiria</taxon>
        <taxon>Saprospirales</taxon>
        <taxon>Saprospiraceae</taxon>
        <taxon>Membranihabitans</taxon>
    </lineage>
</organism>